<dbReference type="AlphaFoldDB" id="A0A975T0Q1"/>
<dbReference type="PANTHER" id="PTHR35807:SF1">
    <property type="entry name" value="TRANSCRIPTIONAL REGULATOR REDD"/>
    <property type="match status" value="1"/>
</dbReference>
<sequence length="295" mass="31219">MLQIDLFGTTKVHLVAGGPRDVDVCGVKPRQILEMLATRLGSPVTKDVLAEGLWAGRPPASYVASVESYVCVLRRSLAAVPGRPLVTTHGAYLLDPRLVRVDLVEARAGLAALESMSGRSLVEAAARALDAVAGELLAEEPFADWAAEVRRRLDQLVDRAVTPAAETALAAGDPVRACRLARAVLDRNPLSEPACRVLMSAQCAVGAPALALGAFADLRRVMVEELGVEPSGATRDLYLSVLDRSAPSVTRDRDRREVGALVRLLRQALDAGADPDPASRSWLAELGLTLAAPSA</sequence>
<name>A0A975T0Q1_9ACTN</name>
<feature type="DNA-binding region" description="OmpR/PhoB-type" evidence="4">
    <location>
        <begin position="1"/>
        <end position="96"/>
    </location>
</feature>
<dbReference type="PROSITE" id="PS51755">
    <property type="entry name" value="OMPR_PHOB"/>
    <property type="match status" value="1"/>
</dbReference>
<dbReference type="Pfam" id="PF00486">
    <property type="entry name" value="Trans_reg_C"/>
    <property type="match status" value="1"/>
</dbReference>
<protein>
    <submittedName>
        <fullName evidence="6">Winged helix-turn-helix domain-containing protein</fullName>
    </submittedName>
</protein>
<dbReference type="GO" id="GO:0000160">
    <property type="term" value="P:phosphorelay signal transduction system"/>
    <property type="evidence" value="ECO:0007669"/>
    <property type="project" value="InterPro"/>
</dbReference>
<dbReference type="InterPro" id="IPR051677">
    <property type="entry name" value="AfsR-DnrI-RedD_regulator"/>
</dbReference>
<keyword evidence="2 4" id="KW-0238">DNA-binding</keyword>
<feature type="domain" description="OmpR/PhoB-type" evidence="5">
    <location>
        <begin position="1"/>
        <end position="96"/>
    </location>
</feature>
<keyword evidence="7" id="KW-1185">Reference proteome</keyword>
<organism evidence="6 7">
    <name type="scientific">Nocardioides panacis</name>
    <dbReference type="NCBI Taxonomy" id="2849501"/>
    <lineage>
        <taxon>Bacteria</taxon>
        <taxon>Bacillati</taxon>
        <taxon>Actinomycetota</taxon>
        <taxon>Actinomycetes</taxon>
        <taxon>Propionibacteriales</taxon>
        <taxon>Nocardioidaceae</taxon>
        <taxon>Nocardioides</taxon>
    </lineage>
</organism>
<keyword evidence="1" id="KW-0805">Transcription regulation</keyword>
<evidence type="ECO:0000256" key="3">
    <source>
        <dbReference type="ARBA" id="ARBA00023163"/>
    </source>
</evidence>
<dbReference type="Pfam" id="PF03704">
    <property type="entry name" value="BTAD"/>
    <property type="match status" value="1"/>
</dbReference>
<dbReference type="SMART" id="SM00862">
    <property type="entry name" value="Trans_reg_C"/>
    <property type="match status" value="1"/>
</dbReference>
<evidence type="ECO:0000313" key="7">
    <source>
        <dbReference type="Proteomes" id="UP000683575"/>
    </source>
</evidence>
<dbReference type="KEGG" id="nps:KRR39_06700"/>
<dbReference type="GO" id="GO:0006355">
    <property type="term" value="P:regulation of DNA-templated transcription"/>
    <property type="evidence" value="ECO:0007669"/>
    <property type="project" value="InterPro"/>
</dbReference>
<accession>A0A975T0Q1</accession>
<dbReference type="InterPro" id="IPR001867">
    <property type="entry name" value="OmpR/PhoB-type_DNA-bd"/>
</dbReference>
<dbReference type="Proteomes" id="UP000683575">
    <property type="component" value="Chromosome"/>
</dbReference>
<reference evidence="6" key="1">
    <citation type="submission" date="2021-06" db="EMBL/GenBank/DDBJ databases">
        <title>Complete genome sequence of Nocardioides sp. G188.</title>
        <authorList>
            <person name="Im W.-T."/>
        </authorList>
    </citation>
    <scope>NUCLEOTIDE SEQUENCE</scope>
    <source>
        <strain evidence="6">G188</strain>
    </source>
</reference>
<dbReference type="PANTHER" id="PTHR35807">
    <property type="entry name" value="TRANSCRIPTIONAL REGULATOR REDD-RELATED"/>
    <property type="match status" value="1"/>
</dbReference>
<dbReference type="RefSeq" id="WP_216941295.1">
    <property type="nucleotide sequence ID" value="NZ_CP077062.1"/>
</dbReference>
<evidence type="ECO:0000256" key="2">
    <source>
        <dbReference type="ARBA" id="ARBA00023125"/>
    </source>
</evidence>
<dbReference type="SMART" id="SM01043">
    <property type="entry name" value="BTAD"/>
    <property type="match status" value="1"/>
</dbReference>
<evidence type="ECO:0000313" key="6">
    <source>
        <dbReference type="EMBL" id="QWZ09449.1"/>
    </source>
</evidence>
<evidence type="ECO:0000256" key="4">
    <source>
        <dbReference type="PROSITE-ProRule" id="PRU01091"/>
    </source>
</evidence>
<dbReference type="InterPro" id="IPR005158">
    <property type="entry name" value="BTAD"/>
</dbReference>
<evidence type="ECO:0000256" key="1">
    <source>
        <dbReference type="ARBA" id="ARBA00023015"/>
    </source>
</evidence>
<proteinExistence type="predicted"/>
<evidence type="ECO:0000259" key="5">
    <source>
        <dbReference type="PROSITE" id="PS51755"/>
    </source>
</evidence>
<dbReference type="EMBL" id="CP077062">
    <property type="protein sequence ID" value="QWZ09449.1"/>
    <property type="molecule type" value="Genomic_DNA"/>
</dbReference>
<gene>
    <name evidence="6" type="ORF">KRR39_06700</name>
</gene>
<keyword evidence="3" id="KW-0804">Transcription</keyword>
<dbReference type="GO" id="GO:0003677">
    <property type="term" value="F:DNA binding"/>
    <property type="evidence" value="ECO:0007669"/>
    <property type="project" value="UniProtKB-UniRule"/>
</dbReference>